<dbReference type="InterPro" id="IPR001107">
    <property type="entry name" value="Band_7"/>
</dbReference>
<dbReference type="AlphaFoldDB" id="A0AAV1IJ15"/>
<name>A0AAV1IJ15_9CHLO</name>
<protein>
    <recommendedName>
        <fullName evidence="1">Band 7 domain-containing protein</fullName>
    </recommendedName>
</protein>
<dbReference type="InterPro" id="IPR050710">
    <property type="entry name" value="Band7/mec-2_domain"/>
</dbReference>
<feature type="domain" description="Band 7" evidence="1">
    <location>
        <begin position="3"/>
        <end position="163"/>
    </location>
</feature>
<accession>A0AAV1IJ15</accession>
<dbReference type="Pfam" id="PF01145">
    <property type="entry name" value="Band_7"/>
    <property type="match status" value="1"/>
</dbReference>
<evidence type="ECO:0000313" key="2">
    <source>
        <dbReference type="EMBL" id="CAK0786430.1"/>
    </source>
</evidence>
<proteinExistence type="predicted"/>
<dbReference type="PANTHER" id="PTHR43327">
    <property type="entry name" value="STOMATIN-LIKE PROTEIN 2, MITOCHONDRIAL"/>
    <property type="match status" value="1"/>
</dbReference>
<dbReference type="PANTHER" id="PTHR43327:SF10">
    <property type="entry name" value="STOMATIN-LIKE PROTEIN 2, MITOCHONDRIAL"/>
    <property type="match status" value="1"/>
</dbReference>
<reference evidence="2 3" key="1">
    <citation type="submission" date="2023-10" db="EMBL/GenBank/DDBJ databases">
        <authorList>
            <person name="Maclean D."/>
            <person name="Macfadyen A."/>
        </authorList>
    </citation>
    <scope>NUCLEOTIDE SEQUENCE [LARGE SCALE GENOMIC DNA]</scope>
</reference>
<sequence>MGICYSCVDNASVEVIERFGKFHRIAQPGFNCICCLIGETVAGSLSLRLQQLDVRCETKTRDNVFVNVVVSVQYQVERDNLYSAFYKLTDSSRQITSFVYDCIRATVPKINLDDVFTTKEEIAHDVKEQLTKSMSSFGFMIIQTLVTDIEPDMKVRAAMNEINAAQRMRVAAVEKAEAEKVQVVKAAEADAEAKYLGGQGVARQRQAIINGLRDSIKNFSSDVDDVNSKDVIEMMMLTQYFDMLRDVGARNSTVFLPHSPSTVADISSQIRNGFLQGQAAAPNAHQMER</sequence>
<dbReference type="SMART" id="SM00244">
    <property type="entry name" value="PHB"/>
    <property type="match status" value="1"/>
</dbReference>
<dbReference type="Gene3D" id="3.30.479.30">
    <property type="entry name" value="Band 7 domain"/>
    <property type="match status" value="1"/>
</dbReference>
<dbReference type="EMBL" id="CAUYUE010000014">
    <property type="protein sequence ID" value="CAK0786430.1"/>
    <property type="molecule type" value="Genomic_DNA"/>
</dbReference>
<organism evidence="2 3">
    <name type="scientific">Coccomyxa viridis</name>
    <dbReference type="NCBI Taxonomy" id="1274662"/>
    <lineage>
        <taxon>Eukaryota</taxon>
        <taxon>Viridiplantae</taxon>
        <taxon>Chlorophyta</taxon>
        <taxon>core chlorophytes</taxon>
        <taxon>Trebouxiophyceae</taxon>
        <taxon>Trebouxiophyceae incertae sedis</taxon>
        <taxon>Coccomyxaceae</taxon>
        <taxon>Coccomyxa</taxon>
    </lineage>
</organism>
<dbReference type="InterPro" id="IPR036013">
    <property type="entry name" value="Band_7/SPFH_dom_sf"/>
</dbReference>
<evidence type="ECO:0000259" key="1">
    <source>
        <dbReference type="SMART" id="SM00244"/>
    </source>
</evidence>
<keyword evidence="3" id="KW-1185">Reference proteome</keyword>
<dbReference type="SUPFAM" id="SSF117892">
    <property type="entry name" value="Band 7/SPFH domain"/>
    <property type="match status" value="1"/>
</dbReference>
<dbReference type="CDD" id="cd03407">
    <property type="entry name" value="SPFH_like_u4"/>
    <property type="match status" value="1"/>
</dbReference>
<dbReference type="Proteomes" id="UP001314263">
    <property type="component" value="Unassembled WGS sequence"/>
</dbReference>
<evidence type="ECO:0000313" key="3">
    <source>
        <dbReference type="Proteomes" id="UP001314263"/>
    </source>
</evidence>
<gene>
    <name evidence="2" type="ORF">CVIRNUC_009643</name>
</gene>
<comment type="caution">
    <text evidence="2">The sequence shown here is derived from an EMBL/GenBank/DDBJ whole genome shotgun (WGS) entry which is preliminary data.</text>
</comment>